<reference evidence="1 2" key="1">
    <citation type="submission" date="2023-05" db="EMBL/GenBank/DDBJ databases">
        <title>Novel species of genus Flectobacillus isolated from stream in China.</title>
        <authorList>
            <person name="Lu H."/>
        </authorList>
    </citation>
    <scope>NUCLEOTIDE SEQUENCE [LARGE SCALE GENOMIC DNA]</scope>
    <source>
        <strain evidence="1 2">DC10W</strain>
    </source>
</reference>
<dbReference type="EMBL" id="JASHID010000001">
    <property type="protein sequence ID" value="MDI9862838.1"/>
    <property type="molecule type" value="Genomic_DNA"/>
</dbReference>
<dbReference type="RefSeq" id="WP_283368199.1">
    <property type="nucleotide sequence ID" value="NZ_JASHID010000001.1"/>
</dbReference>
<keyword evidence="2" id="KW-1185">Reference proteome</keyword>
<gene>
    <name evidence="1" type="ORF">QM480_00775</name>
</gene>
<dbReference type="PROSITE" id="PS51257">
    <property type="entry name" value="PROKAR_LIPOPROTEIN"/>
    <property type="match status" value="1"/>
</dbReference>
<sequence length="686" mass="78393">MRSISIALFILSSLLYSCKKYEILETFPDSFAPSMDTNFRFNENLRNCEILYSSEEITNTFALADYKNELSKKILVKAANVINEVNPRINLKPTPLLTSANIRFEDQNLSVLEPYSLTNGGRIFNANSTNNCANCLVFNSLAPHATLIKISVMSSEDARLQSYVYYLGKYLGLKDSNDKESWMYPFYVPDIQKKFKENELIRLQTYSNLCDAKNVVSAKILSVSAEGNAEIQVDYSHPDVYPALKVGVLVAEDTSSLYLEKGTYYIKSTTTNSDAIKFTTDVLNANQRFYVKAFLYGKSGVVYDSKITPVVIPDRAHNKWVGLSREKLIMPTYGTPSYAYNNIVYTKPIRTYDYKSLFGFFENGSYMEMTNSLLGGDDKCFFDDGKLYVYQEHITTQSLSIYEYDLNSYKTQVININYADYGLKNTNTESGSIVFAAEGYIYLMNQSIGYNGEVSVINLLRINMTSKTISKIKTFNSSAFNSMYRRQLYAFTNGNKIYFEDLNRIYNAPFFVSSGYTMTINKEDFQLVQSELLPIKPNLAKYQNLNDSPSNLLNLRAFSISSGGNMYRLLSTDFRVEPSIATLLKNSSLAGTFDVSKVMNRAWPMFIPVTKETESRPIQLFETFDIDSRLRKSLSLPPKGIEDTFKYESYDEYAPKYDLVDGKDKMYLFVYHSYTSAYSSIWIYYK</sequence>
<proteinExistence type="predicted"/>
<accession>A0ABT6YGW9</accession>
<name>A0ABT6YGW9_9BACT</name>
<evidence type="ECO:0000313" key="2">
    <source>
        <dbReference type="Proteomes" id="UP001236569"/>
    </source>
</evidence>
<dbReference type="Proteomes" id="UP001236569">
    <property type="component" value="Unassembled WGS sequence"/>
</dbReference>
<comment type="caution">
    <text evidence="1">The sequence shown here is derived from an EMBL/GenBank/DDBJ whole genome shotgun (WGS) entry which is preliminary data.</text>
</comment>
<organism evidence="1 2">
    <name type="scientific">Flectobacillus longus</name>
    <dbReference type="NCBI Taxonomy" id="2984207"/>
    <lineage>
        <taxon>Bacteria</taxon>
        <taxon>Pseudomonadati</taxon>
        <taxon>Bacteroidota</taxon>
        <taxon>Cytophagia</taxon>
        <taxon>Cytophagales</taxon>
        <taxon>Flectobacillaceae</taxon>
        <taxon>Flectobacillus</taxon>
    </lineage>
</organism>
<protein>
    <submittedName>
        <fullName evidence="1">Uncharacterized protein</fullName>
    </submittedName>
</protein>
<evidence type="ECO:0000313" key="1">
    <source>
        <dbReference type="EMBL" id="MDI9862838.1"/>
    </source>
</evidence>